<protein>
    <submittedName>
        <fullName evidence="4">GTPase</fullName>
    </submittedName>
</protein>
<dbReference type="SUPFAM" id="SSF52540">
    <property type="entry name" value="P-loop containing nucleoside triphosphate hydrolases"/>
    <property type="match status" value="1"/>
</dbReference>
<dbReference type="RefSeq" id="WP_336449701.1">
    <property type="nucleotide sequence ID" value="NZ_JBAWKY010000006.1"/>
</dbReference>
<dbReference type="EMBL" id="JBAWKY010000006">
    <property type="protein sequence ID" value="MEI4463858.1"/>
    <property type="molecule type" value="Genomic_DNA"/>
</dbReference>
<organism evidence="4 5">
    <name type="scientific">Exiguobacterium indicum</name>
    <dbReference type="NCBI Taxonomy" id="296995"/>
    <lineage>
        <taxon>Bacteria</taxon>
        <taxon>Bacillati</taxon>
        <taxon>Bacillota</taxon>
        <taxon>Bacilli</taxon>
        <taxon>Bacillales</taxon>
        <taxon>Bacillales Family XII. Incertae Sedis</taxon>
        <taxon>Exiguobacterium</taxon>
    </lineage>
</organism>
<evidence type="ECO:0000259" key="3">
    <source>
        <dbReference type="Pfam" id="PF01926"/>
    </source>
</evidence>
<feature type="domain" description="G" evidence="3">
    <location>
        <begin position="272"/>
        <end position="378"/>
    </location>
</feature>
<comment type="caution">
    <text evidence="4">The sequence shown here is derived from an EMBL/GenBank/DDBJ whole genome shotgun (WGS) entry which is preliminary data.</text>
</comment>
<keyword evidence="2" id="KW-0812">Transmembrane</keyword>
<dbReference type="Gene3D" id="3.40.50.300">
    <property type="entry name" value="P-loop containing nucleotide triphosphate hydrolases"/>
    <property type="match status" value="1"/>
</dbReference>
<name>A0ABU8ENS8_9BACL</name>
<evidence type="ECO:0000313" key="5">
    <source>
        <dbReference type="Proteomes" id="UP001387110"/>
    </source>
</evidence>
<evidence type="ECO:0000256" key="2">
    <source>
        <dbReference type="SAM" id="Phobius"/>
    </source>
</evidence>
<keyword evidence="1" id="KW-0175">Coiled coil</keyword>
<keyword evidence="5" id="KW-1185">Reference proteome</keyword>
<keyword evidence="2" id="KW-0472">Membrane</keyword>
<feature type="transmembrane region" description="Helical" evidence="2">
    <location>
        <begin position="631"/>
        <end position="649"/>
    </location>
</feature>
<feature type="coiled-coil region" evidence="1">
    <location>
        <begin position="199"/>
        <end position="226"/>
    </location>
</feature>
<evidence type="ECO:0000256" key="1">
    <source>
        <dbReference type="SAM" id="Coils"/>
    </source>
</evidence>
<reference evidence="4 5" key="1">
    <citation type="submission" date="2023-12" db="EMBL/GenBank/DDBJ databases">
        <authorList>
            <person name="Easwaran N."/>
            <person name="Lazarus H.P.S."/>
        </authorList>
    </citation>
    <scope>NUCLEOTIDE SEQUENCE [LARGE SCALE GENOMIC DNA]</scope>
    <source>
        <strain evidence="4 5">VIT-2023</strain>
    </source>
</reference>
<proteinExistence type="predicted"/>
<dbReference type="Pfam" id="PF01926">
    <property type="entry name" value="MMR_HSR1"/>
    <property type="match status" value="1"/>
</dbReference>
<accession>A0ABU8ENS8</accession>
<keyword evidence="2" id="KW-1133">Transmembrane helix</keyword>
<dbReference type="Proteomes" id="UP001387110">
    <property type="component" value="Unassembled WGS sequence"/>
</dbReference>
<gene>
    <name evidence="4" type="ORF">SZL87_15640</name>
</gene>
<sequence>MINIDVGLFLAHLIVTDNKIDIKTNNILMDYLKDEGDIRPEEFQQINDVIENNDDARPLDQVLRRLSDESSSEVKEIAMAIGLALCLHKGFLSTTEVAFFKSSRKVLGIEAPRFNLLKAEVKLEFDETAIASLAMEQRRHKLIQQGYILPLKRLIDKYDSDERLTGHSDAMMKNEEYASAISHSREIGKGDMVFARPLLHEHIEELHNLRTAVDQLTSNLKKVRNHDSDATRSLIDASKNLQSQVHGIVQERERDTESFLENIENAADYFTISFLGKTKAGKSTLHAVLSGKGKDAIGVGRQRTTRNNRVYTWQGLRIIDTPGIGAPHGESDEDIAKSVLDESDLICYVLKNDSVQEKEFEFLSLIKKRNKPILILLNVKTNLDSSARRRRFLRDPDDIYEREDEKSIKGHLNRIREYARKHYANDTFEIIPVHLYASLLSQDKTIPESERHALFDGSRLAHFESAIRQSIVSQGHIRKSQTILNGCLNPILDTEKSLNHHLDVFEKISENFDRFHLDSTQKFETMKQKYIRRIRQAIDEEFLKVEEQISHFSHSNYDVSKSLIESRWEDLLEEIGLERRLAASLESIQLEYTGEVQDLLSEMMENMRFAKLLLRQNFSYDSSAMFDFRRMFGYLSAGLGVAAAVALLFSGPVGWGLTAAALVVGGVKFLFKSKKQKIQDAITSLSAELKKVTAKHNQDTKDQVEAVFLEAHDKISNETFAFQRGMMSTLKDNIKILSDSLDSMKVQQDRLNKAYAYRLMTAYAPDEQVEYGLDQSKIDALIDRVERDFGKSITIHARDGMEASRLDHLSNVIQEDVKVRNIQ</sequence>
<dbReference type="InterPro" id="IPR027417">
    <property type="entry name" value="P-loop_NTPase"/>
</dbReference>
<dbReference type="InterPro" id="IPR006073">
    <property type="entry name" value="GTP-bd"/>
</dbReference>
<evidence type="ECO:0000313" key="4">
    <source>
        <dbReference type="EMBL" id="MEI4463858.1"/>
    </source>
</evidence>